<proteinExistence type="predicted"/>
<dbReference type="InParanoid" id="A0A5J5EQ76"/>
<reference evidence="3 4" key="1">
    <citation type="submission" date="2019-09" db="EMBL/GenBank/DDBJ databases">
        <title>Draft genome of the ectomycorrhizal ascomycete Sphaerosporella brunnea.</title>
        <authorList>
            <consortium name="DOE Joint Genome Institute"/>
            <person name="Benucci G.M."/>
            <person name="Marozzi G."/>
            <person name="Antonielli L."/>
            <person name="Sanchez S."/>
            <person name="Marco P."/>
            <person name="Wang X."/>
            <person name="Falini L.B."/>
            <person name="Barry K."/>
            <person name="Haridas S."/>
            <person name="Lipzen A."/>
            <person name="Labutti K."/>
            <person name="Grigoriev I.V."/>
            <person name="Murat C."/>
            <person name="Martin F."/>
            <person name="Albertini E."/>
            <person name="Donnini D."/>
            <person name="Bonito G."/>
        </authorList>
    </citation>
    <scope>NUCLEOTIDE SEQUENCE [LARGE SCALE GENOMIC DNA]</scope>
    <source>
        <strain evidence="3 4">Sb_GMNB300</strain>
    </source>
</reference>
<dbReference type="EMBL" id="VXIS01000155">
    <property type="protein sequence ID" value="KAA8900320.1"/>
    <property type="molecule type" value="Genomic_DNA"/>
</dbReference>
<dbReference type="PANTHER" id="PTHR42069">
    <property type="entry name" value="HYPHAL ANASTAMOSIS-8 PROTEIN"/>
    <property type="match status" value="1"/>
</dbReference>
<name>A0A5J5EQ76_9PEZI</name>
<comment type="caution">
    <text evidence="3">The sequence shown here is derived from an EMBL/GenBank/DDBJ whole genome shotgun (WGS) entry which is preliminary data.</text>
</comment>
<evidence type="ECO:0000313" key="3">
    <source>
        <dbReference type="EMBL" id="KAA8900320.1"/>
    </source>
</evidence>
<feature type="region of interest" description="Disordered" evidence="1">
    <location>
        <begin position="1"/>
        <end position="80"/>
    </location>
</feature>
<sequence length="309" mass="34515">MTLIDPTGGLVEISQLRDSPSCLAEEFSSSSDDEEEEAEEGDEEEEEEADPQAAFEEELSSPLVATPPPPIPKPRRRRRRRCQRLRYRKRSFLTTLKTSLTELNKAQLNHRLRLVFRIVSLIASGTTLGALGSVLYTYEMTKHAHSHHDGSLLWPQNVSFVTTRVQLAAAVVAFAGDLGFFIASYKPRVRRLDAALLKSFALVATGVCISVLASAIGAYEVAMKPTLVWTCEAKDLHWDEVVDFPFLCGELVASRWMMVVALVFQALILATILFDMFYRGDRPKKPKATVKEGFKAITGWQKVLDRVGL</sequence>
<dbReference type="AlphaFoldDB" id="A0A5J5EQ76"/>
<evidence type="ECO:0000256" key="2">
    <source>
        <dbReference type="SAM" id="Phobius"/>
    </source>
</evidence>
<dbReference type="Proteomes" id="UP000326924">
    <property type="component" value="Unassembled WGS sequence"/>
</dbReference>
<evidence type="ECO:0000256" key="1">
    <source>
        <dbReference type="SAM" id="MobiDB-lite"/>
    </source>
</evidence>
<keyword evidence="2" id="KW-0472">Membrane</keyword>
<feature type="compositionally biased region" description="Acidic residues" evidence="1">
    <location>
        <begin position="31"/>
        <end position="59"/>
    </location>
</feature>
<dbReference type="OrthoDB" id="5301470at2759"/>
<evidence type="ECO:0000313" key="4">
    <source>
        <dbReference type="Proteomes" id="UP000326924"/>
    </source>
</evidence>
<feature type="transmembrane region" description="Helical" evidence="2">
    <location>
        <begin position="114"/>
        <end position="138"/>
    </location>
</feature>
<protein>
    <submittedName>
        <fullName evidence="3">Uncharacterized protein</fullName>
    </submittedName>
</protein>
<keyword evidence="2" id="KW-0812">Transmembrane</keyword>
<feature type="transmembrane region" description="Helical" evidence="2">
    <location>
        <begin position="195"/>
        <end position="219"/>
    </location>
</feature>
<keyword evidence="4" id="KW-1185">Reference proteome</keyword>
<keyword evidence="2" id="KW-1133">Transmembrane helix</keyword>
<accession>A0A5J5EQ76</accession>
<dbReference type="PANTHER" id="PTHR42069:SF1">
    <property type="entry name" value="MARVEL DOMAIN-CONTAINING PROTEIN"/>
    <property type="match status" value="1"/>
</dbReference>
<feature type="transmembrane region" description="Helical" evidence="2">
    <location>
        <begin position="256"/>
        <end position="278"/>
    </location>
</feature>
<gene>
    <name evidence="3" type="ORF">FN846DRAFT_920801</name>
</gene>
<feature type="transmembrane region" description="Helical" evidence="2">
    <location>
        <begin position="158"/>
        <end position="183"/>
    </location>
</feature>
<organism evidence="3 4">
    <name type="scientific">Sphaerosporella brunnea</name>
    <dbReference type="NCBI Taxonomy" id="1250544"/>
    <lineage>
        <taxon>Eukaryota</taxon>
        <taxon>Fungi</taxon>
        <taxon>Dikarya</taxon>
        <taxon>Ascomycota</taxon>
        <taxon>Pezizomycotina</taxon>
        <taxon>Pezizomycetes</taxon>
        <taxon>Pezizales</taxon>
        <taxon>Pyronemataceae</taxon>
        <taxon>Sphaerosporella</taxon>
    </lineage>
</organism>